<dbReference type="RefSeq" id="WP_004052127.1">
    <property type="nucleotide sequence ID" value="NZ_BAAADN010000012.1"/>
</dbReference>
<proteinExistence type="predicted"/>
<evidence type="ECO:0000313" key="2">
    <source>
        <dbReference type="EMBL" id="GAA0453677.1"/>
    </source>
</evidence>
<accession>A0AAV3SDI8</accession>
<feature type="transmembrane region" description="Helical" evidence="1">
    <location>
        <begin position="20"/>
        <end position="41"/>
    </location>
</feature>
<comment type="caution">
    <text evidence="2">The sequence shown here is derived from an EMBL/GenBank/DDBJ whole genome shotgun (WGS) entry which is preliminary data.</text>
</comment>
<protein>
    <submittedName>
        <fullName evidence="2">Uncharacterized protein</fullName>
    </submittedName>
</protein>
<reference evidence="2" key="1">
    <citation type="journal article" date="2014" name="Int. J. Syst. Evol. Microbiol.">
        <title>Complete genome sequence of Corynebacterium casei LMG S-19264T (=DSM 44701T), isolated from a smear-ripened cheese.</title>
        <authorList>
            <consortium name="US DOE Joint Genome Institute (JGI-PGF)"/>
            <person name="Walter F."/>
            <person name="Albersmeier A."/>
            <person name="Kalinowski J."/>
            <person name="Ruckert C."/>
        </authorList>
    </citation>
    <scope>NUCLEOTIDE SEQUENCE</scope>
    <source>
        <strain evidence="2">JCM 12289</strain>
    </source>
</reference>
<evidence type="ECO:0000256" key="1">
    <source>
        <dbReference type="SAM" id="Phobius"/>
    </source>
</evidence>
<dbReference type="Proteomes" id="UP001500962">
    <property type="component" value="Unassembled WGS sequence"/>
</dbReference>
<dbReference type="EMBL" id="BAAADN010000012">
    <property type="protein sequence ID" value="GAA0453677.1"/>
    <property type="molecule type" value="Genomic_DNA"/>
</dbReference>
<sequence>MSALSKYDHPAWLTIASTVVGYGVILIAMTVVLFLVPYLLFTLL</sequence>
<evidence type="ECO:0000313" key="3">
    <source>
        <dbReference type="Proteomes" id="UP001500962"/>
    </source>
</evidence>
<gene>
    <name evidence="2" type="ORF">GCM10008985_06750</name>
</gene>
<keyword evidence="1" id="KW-1133">Transmembrane helix</keyword>
<keyword evidence="1" id="KW-0472">Membrane</keyword>
<keyword evidence="1" id="KW-0812">Transmembrane</keyword>
<organism evidence="2 3">
    <name type="scientific">Halococcus dombrowskii</name>
    <dbReference type="NCBI Taxonomy" id="179637"/>
    <lineage>
        <taxon>Archaea</taxon>
        <taxon>Methanobacteriati</taxon>
        <taxon>Methanobacteriota</taxon>
        <taxon>Stenosarchaea group</taxon>
        <taxon>Halobacteria</taxon>
        <taxon>Halobacteriales</taxon>
        <taxon>Halococcaceae</taxon>
        <taxon>Halococcus</taxon>
    </lineage>
</organism>
<dbReference type="AlphaFoldDB" id="A0AAV3SDI8"/>
<reference evidence="2" key="2">
    <citation type="submission" date="2023-12" db="EMBL/GenBank/DDBJ databases">
        <authorList>
            <person name="Sun Q."/>
            <person name="Inoue M."/>
        </authorList>
    </citation>
    <scope>NUCLEOTIDE SEQUENCE</scope>
    <source>
        <strain evidence="2">JCM 12289</strain>
    </source>
</reference>
<name>A0AAV3SDI8_HALDO</name>
<dbReference type="GeneID" id="80396589"/>